<proteinExistence type="predicted"/>
<name>A0A7W2AAC6_9BACL</name>
<gene>
    <name evidence="5" type="primary">pxpB</name>
    <name evidence="5" type="ORF">H1191_17770</name>
</gene>
<evidence type="ECO:0000259" key="4">
    <source>
        <dbReference type="SMART" id="SM00796"/>
    </source>
</evidence>
<dbReference type="AlphaFoldDB" id="A0A7W2AAC6"/>
<keyword evidence="6" id="KW-1185">Reference proteome</keyword>
<dbReference type="PANTHER" id="PTHR34698">
    <property type="entry name" value="5-OXOPROLINASE SUBUNIT B"/>
    <property type="match status" value="1"/>
</dbReference>
<organism evidence="5 6">
    <name type="scientific">Paenactinomyces guangxiensis</name>
    <dbReference type="NCBI Taxonomy" id="1490290"/>
    <lineage>
        <taxon>Bacteria</taxon>
        <taxon>Bacillati</taxon>
        <taxon>Bacillota</taxon>
        <taxon>Bacilli</taxon>
        <taxon>Bacillales</taxon>
        <taxon>Thermoactinomycetaceae</taxon>
        <taxon>Paenactinomyces</taxon>
    </lineage>
</organism>
<dbReference type="GO" id="GO:0017168">
    <property type="term" value="F:5-oxoprolinase (ATP-hydrolyzing) activity"/>
    <property type="evidence" value="ECO:0007669"/>
    <property type="project" value="UniProtKB-EC"/>
</dbReference>
<protein>
    <submittedName>
        <fullName evidence="5">5-oxoprolinase subunit PxpB</fullName>
        <ecNumber evidence="5">3.5.2.9</ecNumber>
    </submittedName>
</protein>
<keyword evidence="2 5" id="KW-0378">Hydrolase</keyword>
<comment type="caution">
    <text evidence="5">The sequence shown here is derived from an EMBL/GenBank/DDBJ whole genome shotgun (WGS) entry which is preliminary data.</text>
</comment>
<dbReference type="Pfam" id="PF02682">
    <property type="entry name" value="CT_C_D"/>
    <property type="match status" value="1"/>
</dbReference>
<dbReference type="InterPro" id="IPR010016">
    <property type="entry name" value="PxpB"/>
</dbReference>
<dbReference type="InterPro" id="IPR029000">
    <property type="entry name" value="Cyclophilin-like_dom_sf"/>
</dbReference>
<dbReference type="PANTHER" id="PTHR34698:SF2">
    <property type="entry name" value="5-OXOPROLINASE SUBUNIT B"/>
    <property type="match status" value="1"/>
</dbReference>
<reference evidence="5 6" key="1">
    <citation type="submission" date="2020-07" db="EMBL/GenBank/DDBJ databases">
        <authorList>
            <person name="Feng H."/>
        </authorList>
    </citation>
    <scope>NUCLEOTIDE SEQUENCE [LARGE SCALE GENOMIC DNA]</scope>
    <source>
        <strain evidence="6">s-10</strain>
    </source>
</reference>
<dbReference type="SMART" id="SM00796">
    <property type="entry name" value="AHS1"/>
    <property type="match status" value="1"/>
</dbReference>
<dbReference type="RefSeq" id="WP_181754271.1">
    <property type="nucleotide sequence ID" value="NZ_JACEIQ010000024.1"/>
</dbReference>
<dbReference type="SUPFAM" id="SSF160467">
    <property type="entry name" value="PH0987 N-terminal domain-like"/>
    <property type="match status" value="1"/>
</dbReference>
<evidence type="ECO:0000313" key="6">
    <source>
        <dbReference type="Proteomes" id="UP000535491"/>
    </source>
</evidence>
<dbReference type="InterPro" id="IPR003833">
    <property type="entry name" value="CT_C_D"/>
</dbReference>
<dbReference type="GO" id="GO:0005524">
    <property type="term" value="F:ATP binding"/>
    <property type="evidence" value="ECO:0007669"/>
    <property type="project" value="UniProtKB-KW"/>
</dbReference>
<dbReference type="SUPFAM" id="SSF50891">
    <property type="entry name" value="Cyclophilin-like"/>
    <property type="match status" value="1"/>
</dbReference>
<dbReference type="Gene3D" id="2.40.100.10">
    <property type="entry name" value="Cyclophilin-like"/>
    <property type="match status" value="1"/>
</dbReference>
<keyword evidence="1" id="KW-0547">Nucleotide-binding</keyword>
<keyword evidence="3" id="KW-0067">ATP-binding</keyword>
<evidence type="ECO:0000256" key="2">
    <source>
        <dbReference type="ARBA" id="ARBA00022801"/>
    </source>
</evidence>
<evidence type="ECO:0000256" key="1">
    <source>
        <dbReference type="ARBA" id="ARBA00022741"/>
    </source>
</evidence>
<evidence type="ECO:0000256" key="3">
    <source>
        <dbReference type="ARBA" id="ARBA00022840"/>
    </source>
</evidence>
<dbReference type="EMBL" id="JACEIQ010000024">
    <property type="protein sequence ID" value="MBA4496127.1"/>
    <property type="molecule type" value="Genomic_DNA"/>
</dbReference>
<dbReference type="Gene3D" id="3.30.1360.40">
    <property type="match status" value="1"/>
</dbReference>
<dbReference type="Proteomes" id="UP000535491">
    <property type="component" value="Unassembled WGS sequence"/>
</dbReference>
<dbReference type="EC" id="3.5.2.9" evidence="5"/>
<sequence length="242" mass="26262">MSPLGDTAVILEAGKDINEETHRRVHALSSYLEENPFPGLIEIVPAFTTVTIYYDPAVICNAPTVATQRNGAGSRPAPYQMVCSYLSQACNRLGRIGTYQPRTVEIPVCYGGEWGPDLTEVAHQNSLTPDEVVEIHTQPDYLVYMIGFAPGFPYLGGLSEQISTPRKSSPRLSIPAGSVGIAGSQTGIYPISTPGGWQIIGRTPLALFRPVENPPSLLQAGDMVRFRAISPEEFKNWKGETA</sequence>
<dbReference type="NCBIfam" id="TIGR00370">
    <property type="entry name" value="5-oxoprolinase subunit PxpB"/>
    <property type="match status" value="1"/>
</dbReference>
<accession>A0A7W2AAC6</accession>
<evidence type="ECO:0000313" key="5">
    <source>
        <dbReference type="EMBL" id="MBA4496127.1"/>
    </source>
</evidence>
<feature type="domain" description="Carboxyltransferase" evidence="4">
    <location>
        <begin position="1"/>
        <end position="218"/>
    </location>
</feature>